<evidence type="ECO:0000313" key="5">
    <source>
        <dbReference type="EMBL" id="MDY0394119.1"/>
    </source>
</evidence>
<name>A0ABU5C6D2_9BACI</name>
<evidence type="ECO:0000256" key="1">
    <source>
        <dbReference type="ARBA" id="ARBA00022679"/>
    </source>
</evidence>
<organism evidence="5 6">
    <name type="scientific">Tigheibacillus halophilus</name>
    <dbReference type="NCBI Taxonomy" id="361280"/>
    <lineage>
        <taxon>Bacteria</taxon>
        <taxon>Bacillati</taxon>
        <taxon>Bacillota</taxon>
        <taxon>Bacilli</taxon>
        <taxon>Bacillales</taxon>
        <taxon>Bacillaceae</taxon>
        <taxon>Tigheibacillus</taxon>
    </lineage>
</organism>
<dbReference type="EMBL" id="JAWDIP010000003">
    <property type="protein sequence ID" value="MDY0394119.1"/>
    <property type="molecule type" value="Genomic_DNA"/>
</dbReference>
<protein>
    <submittedName>
        <fullName evidence="5">Transglycosylase domain-containing protein</fullName>
    </submittedName>
</protein>
<dbReference type="PANTHER" id="PTHR32282">
    <property type="entry name" value="BINDING PROTEIN TRANSPEPTIDASE, PUTATIVE-RELATED"/>
    <property type="match status" value="1"/>
</dbReference>
<evidence type="ECO:0000313" key="6">
    <source>
        <dbReference type="Proteomes" id="UP001281447"/>
    </source>
</evidence>
<reference evidence="5 6" key="1">
    <citation type="submission" date="2023-10" db="EMBL/GenBank/DDBJ databases">
        <title>Virgibacillus halophilus 5B73C genome.</title>
        <authorList>
            <person name="Miliotis G."/>
            <person name="Sengupta P."/>
            <person name="Hameed A."/>
            <person name="Chuvochina M."/>
            <person name="Mcdonagh F."/>
            <person name="Simpson A.C."/>
            <person name="Singh N.K."/>
            <person name="Rekha P.D."/>
            <person name="Raman K."/>
            <person name="Hugenholtz P."/>
            <person name="Venkateswaran K."/>
        </authorList>
    </citation>
    <scope>NUCLEOTIDE SEQUENCE [LARGE SCALE GENOMIC DNA]</scope>
    <source>
        <strain evidence="5 6">5B73C</strain>
    </source>
</reference>
<feature type="domain" description="Glycosyl transferase family 51" evidence="4">
    <location>
        <begin position="78"/>
        <end position="254"/>
    </location>
</feature>
<accession>A0ABU5C6D2</accession>
<comment type="caution">
    <text evidence="5">The sequence shown here is derived from an EMBL/GenBank/DDBJ whole genome shotgun (WGS) entry which is preliminary data.</text>
</comment>
<dbReference type="Proteomes" id="UP001281447">
    <property type="component" value="Unassembled WGS sequence"/>
</dbReference>
<feature type="region of interest" description="Disordered" evidence="2">
    <location>
        <begin position="1"/>
        <end position="22"/>
    </location>
</feature>
<dbReference type="InterPro" id="IPR036950">
    <property type="entry name" value="PBP_transglycosylase"/>
</dbReference>
<proteinExistence type="predicted"/>
<gene>
    <name evidence="5" type="ORF">RWE15_06035</name>
</gene>
<keyword evidence="1" id="KW-0808">Transferase</keyword>
<dbReference type="SUPFAM" id="SSF53955">
    <property type="entry name" value="Lysozyme-like"/>
    <property type="match status" value="1"/>
</dbReference>
<dbReference type="Gene3D" id="1.10.3810.10">
    <property type="entry name" value="Biosynthetic peptidoglycan transglycosylase-like"/>
    <property type="match status" value="1"/>
</dbReference>
<sequence length="333" mass="37678">MSNGYTSRVERKQQQQKKQKKDPKKGLWKKILLGLLAFVMLVVIVCGVVVANMIHDAPTLNASDLQTPLSTRIYDQNGKLVSTLFHQENRISVSINEVPKELQDAVISIEDKRFRKHHGVDVRRLAGAIFANIKNGWGAEGGSTLTQQVIKRSVLTPEKTLTRKVQEAWLALQLERKYSKDEILEMYLNNVYFGHGAYGIKTAAITYFGQENLSKLNTSQMALLAGMPNLPSADDPFKHPERAKARRDLVLSAMANNHVISQQEAEKAKAKSISEILRKKEKKQENDDPYNAYIDAVYDQLVKKEKVVTDKQFFQDGLKIYTYLDKKSTAKSV</sequence>
<dbReference type="InterPro" id="IPR023346">
    <property type="entry name" value="Lysozyme-like_dom_sf"/>
</dbReference>
<evidence type="ECO:0000256" key="3">
    <source>
        <dbReference type="SAM" id="Phobius"/>
    </source>
</evidence>
<evidence type="ECO:0000259" key="4">
    <source>
        <dbReference type="Pfam" id="PF00912"/>
    </source>
</evidence>
<dbReference type="Pfam" id="PF00912">
    <property type="entry name" value="Transgly"/>
    <property type="match status" value="1"/>
</dbReference>
<evidence type="ECO:0000256" key="2">
    <source>
        <dbReference type="SAM" id="MobiDB-lite"/>
    </source>
</evidence>
<feature type="transmembrane region" description="Helical" evidence="3">
    <location>
        <begin position="31"/>
        <end position="54"/>
    </location>
</feature>
<dbReference type="InterPro" id="IPR050396">
    <property type="entry name" value="Glycosyltr_51/Transpeptidase"/>
</dbReference>
<dbReference type="PANTHER" id="PTHR32282:SF29">
    <property type="entry name" value="PENICILLIN-BINDING PROTEIN 1A"/>
    <property type="match status" value="1"/>
</dbReference>
<keyword evidence="6" id="KW-1185">Reference proteome</keyword>
<dbReference type="InterPro" id="IPR001264">
    <property type="entry name" value="Glyco_trans_51"/>
</dbReference>
<keyword evidence="3" id="KW-0472">Membrane</keyword>
<keyword evidence="3" id="KW-0812">Transmembrane</keyword>
<keyword evidence="3" id="KW-1133">Transmembrane helix</keyword>